<comment type="caution">
    <text evidence="1">The sequence shown here is derived from an EMBL/GenBank/DDBJ whole genome shotgun (WGS) entry which is preliminary data.</text>
</comment>
<evidence type="ECO:0000313" key="2">
    <source>
        <dbReference type="Proteomes" id="UP001469553"/>
    </source>
</evidence>
<name>A0ABV0XUZ8_9TELE</name>
<reference evidence="1 2" key="1">
    <citation type="submission" date="2021-06" db="EMBL/GenBank/DDBJ databases">
        <authorList>
            <person name="Palmer J.M."/>
        </authorList>
    </citation>
    <scope>NUCLEOTIDE SEQUENCE [LARGE SCALE GENOMIC DNA]</scope>
    <source>
        <strain evidence="1 2">AS_MEX2019</strain>
        <tissue evidence="1">Muscle</tissue>
    </source>
</reference>
<dbReference type="EMBL" id="JAHRIP010013005">
    <property type="protein sequence ID" value="MEQ2285296.1"/>
    <property type="molecule type" value="Genomic_DNA"/>
</dbReference>
<gene>
    <name evidence="1" type="ORF">AMECASPLE_030334</name>
</gene>
<evidence type="ECO:0000313" key="1">
    <source>
        <dbReference type="EMBL" id="MEQ2285296.1"/>
    </source>
</evidence>
<keyword evidence="2" id="KW-1185">Reference proteome</keyword>
<accession>A0ABV0XUZ8</accession>
<feature type="non-terminal residue" evidence="1">
    <location>
        <position position="1"/>
    </location>
</feature>
<protein>
    <submittedName>
        <fullName evidence="1">Uncharacterized protein</fullName>
    </submittedName>
</protein>
<organism evidence="1 2">
    <name type="scientific">Ameca splendens</name>
    <dbReference type="NCBI Taxonomy" id="208324"/>
    <lineage>
        <taxon>Eukaryota</taxon>
        <taxon>Metazoa</taxon>
        <taxon>Chordata</taxon>
        <taxon>Craniata</taxon>
        <taxon>Vertebrata</taxon>
        <taxon>Euteleostomi</taxon>
        <taxon>Actinopterygii</taxon>
        <taxon>Neopterygii</taxon>
        <taxon>Teleostei</taxon>
        <taxon>Neoteleostei</taxon>
        <taxon>Acanthomorphata</taxon>
        <taxon>Ovalentaria</taxon>
        <taxon>Atherinomorphae</taxon>
        <taxon>Cyprinodontiformes</taxon>
        <taxon>Goodeidae</taxon>
        <taxon>Ameca</taxon>
    </lineage>
</organism>
<dbReference type="Proteomes" id="UP001469553">
    <property type="component" value="Unassembled WGS sequence"/>
</dbReference>
<proteinExistence type="predicted"/>
<sequence length="83" mass="8988">LKCLHLSVIFPHYLPDSDGNNPSQFRAATASTTTSDRLSLLLSGRCRGLQGGERAVGDPAVEEDEWISATDSCFSENKPFCCP</sequence>